<evidence type="ECO:0000259" key="5">
    <source>
        <dbReference type="PROSITE" id="PS51462"/>
    </source>
</evidence>
<name>A0A1V2I7Z5_9ACTN</name>
<dbReference type="SUPFAM" id="SSF55811">
    <property type="entry name" value="Nudix"/>
    <property type="match status" value="1"/>
</dbReference>
<comment type="cofactor">
    <cofactor evidence="1">
        <name>Mg(2+)</name>
        <dbReference type="ChEBI" id="CHEBI:18420"/>
    </cofactor>
</comment>
<dbReference type="PRINTS" id="PR00502">
    <property type="entry name" value="NUDIXFAMILY"/>
</dbReference>
<comment type="similarity">
    <text evidence="2 4">Belongs to the Nudix hydrolase family.</text>
</comment>
<evidence type="ECO:0000313" key="6">
    <source>
        <dbReference type="EMBL" id="ONH28116.1"/>
    </source>
</evidence>
<gene>
    <name evidence="6" type="ORF">BL253_20155</name>
</gene>
<dbReference type="OrthoDB" id="9814308at2"/>
<dbReference type="InterPro" id="IPR015797">
    <property type="entry name" value="NUDIX_hydrolase-like_dom_sf"/>
</dbReference>
<evidence type="ECO:0000256" key="1">
    <source>
        <dbReference type="ARBA" id="ARBA00001946"/>
    </source>
</evidence>
<dbReference type="Proteomes" id="UP000188929">
    <property type="component" value="Unassembled WGS sequence"/>
</dbReference>
<organism evidence="6 7">
    <name type="scientific">Pseudofrankia asymbiotica</name>
    <dbReference type="NCBI Taxonomy" id="1834516"/>
    <lineage>
        <taxon>Bacteria</taxon>
        <taxon>Bacillati</taxon>
        <taxon>Actinomycetota</taxon>
        <taxon>Actinomycetes</taxon>
        <taxon>Frankiales</taxon>
        <taxon>Frankiaceae</taxon>
        <taxon>Pseudofrankia</taxon>
    </lineage>
</organism>
<sequence>MHSVSVAGVVRREDGRVLCIRRRDDGSWQIPGGVLENGEHIPDGLRREVAEETGLSVEPIRLTGVYLNVARDVVALVFLCRVGSQAGEASAQTEESAEVSWLTLAEIRERSVPAFAVRVLDACSGAVEPAVRSHDGVDLIDTGFGWPVPR</sequence>
<dbReference type="Pfam" id="PF00293">
    <property type="entry name" value="NUDIX"/>
    <property type="match status" value="1"/>
</dbReference>
<reference evidence="7" key="1">
    <citation type="submission" date="2016-10" db="EMBL/GenBank/DDBJ databases">
        <title>Frankia sp. NRRL B-16386 Genome sequencing.</title>
        <authorList>
            <person name="Ghodhbane-Gtari F."/>
            <person name="Swanson E."/>
            <person name="Gueddou A."/>
            <person name="Hezbri K."/>
            <person name="Ktari K."/>
            <person name="Nouioui I."/>
            <person name="Morris K."/>
            <person name="Simpson S."/>
            <person name="Abebe-Akele F."/>
            <person name="Thomas K."/>
            <person name="Gtari M."/>
            <person name="Tisa L.S."/>
        </authorList>
    </citation>
    <scope>NUCLEOTIDE SEQUENCE [LARGE SCALE GENOMIC DNA]</scope>
    <source>
        <strain evidence="7">NRRL B-16386</strain>
    </source>
</reference>
<dbReference type="AlphaFoldDB" id="A0A1V2I7Z5"/>
<dbReference type="GO" id="GO:0016787">
    <property type="term" value="F:hydrolase activity"/>
    <property type="evidence" value="ECO:0007669"/>
    <property type="project" value="UniProtKB-KW"/>
</dbReference>
<dbReference type="RefSeq" id="WP_076818738.1">
    <property type="nucleotide sequence ID" value="NZ_MOMC01000042.1"/>
</dbReference>
<evidence type="ECO:0000256" key="3">
    <source>
        <dbReference type="ARBA" id="ARBA00022801"/>
    </source>
</evidence>
<dbReference type="PANTHER" id="PTHR43046:SF2">
    <property type="entry name" value="8-OXO-DGTP DIPHOSPHATASE-RELATED"/>
    <property type="match status" value="1"/>
</dbReference>
<dbReference type="InterPro" id="IPR000086">
    <property type="entry name" value="NUDIX_hydrolase_dom"/>
</dbReference>
<dbReference type="STRING" id="1834516.BL253_20155"/>
<proteinExistence type="inferred from homology"/>
<dbReference type="InterPro" id="IPR020476">
    <property type="entry name" value="Nudix_hydrolase"/>
</dbReference>
<protein>
    <submittedName>
        <fullName evidence="6">NUDIX hydrolase</fullName>
    </submittedName>
</protein>
<dbReference type="PROSITE" id="PS51462">
    <property type="entry name" value="NUDIX"/>
    <property type="match status" value="1"/>
</dbReference>
<evidence type="ECO:0000256" key="2">
    <source>
        <dbReference type="ARBA" id="ARBA00005582"/>
    </source>
</evidence>
<dbReference type="PANTHER" id="PTHR43046">
    <property type="entry name" value="GDP-MANNOSE MANNOSYL HYDROLASE"/>
    <property type="match status" value="1"/>
</dbReference>
<dbReference type="Gene3D" id="3.90.79.10">
    <property type="entry name" value="Nucleoside Triphosphate Pyrophosphohydrolase"/>
    <property type="match status" value="1"/>
</dbReference>
<dbReference type="InterPro" id="IPR020084">
    <property type="entry name" value="NUDIX_hydrolase_CS"/>
</dbReference>
<comment type="caution">
    <text evidence="6">The sequence shown here is derived from an EMBL/GenBank/DDBJ whole genome shotgun (WGS) entry which is preliminary data.</text>
</comment>
<dbReference type="PROSITE" id="PS00893">
    <property type="entry name" value="NUDIX_BOX"/>
    <property type="match status" value="1"/>
</dbReference>
<keyword evidence="7" id="KW-1185">Reference proteome</keyword>
<evidence type="ECO:0000313" key="7">
    <source>
        <dbReference type="Proteomes" id="UP000188929"/>
    </source>
</evidence>
<accession>A0A1V2I7Z5</accession>
<evidence type="ECO:0000256" key="4">
    <source>
        <dbReference type="RuleBase" id="RU003476"/>
    </source>
</evidence>
<dbReference type="CDD" id="cd02883">
    <property type="entry name" value="NUDIX_Hydrolase"/>
    <property type="match status" value="1"/>
</dbReference>
<feature type="domain" description="Nudix hydrolase" evidence="5">
    <location>
        <begin position="1"/>
        <end position="125"/>
    </location>
</feature>
<keyword evidence="3 4" id="KW-0378">Hydrolase</keyword>
<dbReference type="EMBL" id="MOMC01000042">
    <property type="protein sequence ID" value="ONH28116.1"/>
    <property type="molecule type" value="Genomic_DNA"/>
</dbReference>